<dbReference type="InterPro" id="IPR032330">
    <property type="entry name" value="EF-G-binding_C"/>
</dbReference>
<dbReference type="InterPro" id="IPR010841">
    <property type="entry name" value="EF-G-binding_N"/>
</dbReference>
<organism evidence="3 4">
    <name type="scientific">Ureibacillus endophyticus</name>
    <dbReference type="NCBI Taxonomy" id="1978490"/>
    <lineage>
        <taxon>Bacteria</taxon>
        <taxon>Bacillati</taxon>
        <taxon>Bacillota</taxon>
        <taxon>Bacilli</taxon>
        <taxon>Bacillales</taxon>
        <taxon>Caryophanaceae</taxon>
        <taxon>Ureibacillus</taxon>
    </lineage>
</organism>
<accession>A0A494ZA62</accession>
<protein>
    <submittedName>
        <fullName evidence="3">Elongation factor G-binding protein</fullName>
    </submittedName>
</protein>
<dbReference type="RefSeq" id="WP_121213061.1">
    <property type="nucleotide sequence ID" value="NZ_JBBYAI010000001.1"/>
</dbReference>
<name>A0A494ZA62_9BACL</name>
<dbReference type="GO" id="GO:0003746">
    <property type="term" value="F:translation elongation factor activity"/>
    <property type="evidence" value="ECO:0007669"/>
    <property type="project" value="UniProtKB-KW"/>
</dbReference>
<dbReference type="Gene3D" id="1.20.1280.250">
    <property type="match status" value="1"/>
</dbReference>
<dbReference type="InterPro" id="IPR038344">
    <property type="entry name" value="EF-G_N_sf"/>
</dbReference>
<comment type="caution">
    <text evidence="3">The sequence shown here is derived from an EMBL/GenBank/DDBJ whole genome shotgun (WGS) entry which is preliminary data.</text>
</comment>
<feature type="domain" description="Elongation factor G-binding protein N-terminal" evidence="1">
    <location>
        <begin position="3"/>
        <end position="85"/>
    </location>
</feature>
<dbReference type="Pfam" id="PF16571">
    <property type="entry name" value="FBP_C"/>
    <property type="match status" value="1"/>
</dbReference>
<feature type="domain" description="Elongation factor G-binding protein C-terminal treble-clef zinc-finger" evidence="2">
    <location>
        <begin position="100"/>
        <end position="194"/>
    </location>
</feature>
<evidence type="ECO:0000259" key="2">
    <source>
        <dbReference type="Pfam" id="PF16571"/>
    </source>
</evidence>
<dbReference type="Proteomes" id="UP000272238">
    <property type="component" value="Unassembled WGS sequence"/>
</dbReference>
<dbReference type="AlphaFoldDB" id="A0A494ZA62"/>
<reference evidence="3 4" key="1">
    <citation type="journal article" date="2016" name="Antonie Van Leeuwenhoek">
        <title>Lysinibacillus endophyticus sp. nov., an indole-3-acetic acid producing endophytic bacterium isolated from corn root (Zea mays cv. Xinken-5).</title>
        <authorList>
            <person name="Yu J."/>
            <person name="Guan X."/>
            <person name="Liu C."/>
            <person name="Xiang W."/>
            <person name="Yu Z."/>
            <person name="Liu X."/>
            <person name="Wang G."/>
        </authorList>
    </citation>
    <scope>NUCLEOTIDE SEQUENCE [LARGE SCALE GENOMIC DNA]</scope>
    <source>
        <strain evidence="3 4">DSM 100506</strain>
    </source>
</reference>
<evidence type="ECO:0000313" key="4">
    <source>
        <dbReference type="Proteomes" id="UP000272238"/>
    </source>
</evidence>
<keyword evidence="3" id="KW-0648">Protein biosynthesis</keyword>
<proteinExistence type="predicted"/>
<dbReference type="EMBL" id="RBZN01000003">
    <property type="protein sequence ID" value="RKQ19522.1"/>
    <property type="molecule type" value="Genomic_DNA"/>
</dbReference>
<dbReference type="CDD" id="cd16342">
    <property type="entry name" value="FusC_FusB"/>
    <property type="match status" value="1"/>
</dbReference>
<dbReference type="Pfam" id="PF07299">
    <property type="entry name" value="EF-G-binding_N"/>
    <property type="match status" value="1"/>
</dbReference>
<sequence>MEFMSTVQYQIVKKQAKKIFNAHTSSKDPNVIQAVQGLAQEEINSQLTFADIEQQLILQPMFELKTKEQMEHFFNDIKVYVKPFERPTDSEIKKLFPKDKKLKLPKFENIDWKEITYLSWFDSGTNRKYIVYREDGVLKGVRGVYSTSEKMGICSVCNRHSKVGMLMVSKSGTTLGTYTKRGNYICEDSSSCNEALTEIEKFYEFVGNLK</sequence>
<evidence type="ECO:0000313" key="3">
    <source>
        <dbReference type="EMBL" id="RKQ19522.1"/>
    </source>
</evidence>
<gene>
    <name evidence="3" type="ORF">D8M03_02285</name>
</gene>
<keyword evidence="4" id="KW-1185">Reference proteome</keyword>
<dbReference type="OrthoDB" id="1891078at2"/>
<keyword evidence="3" id="KW-0251">Elongation factor</keyword>
<evidence type="ECO:0000259" key="1">
    <source>
        <dbReference type="Pfam" id="PF07299"/>
    </source>
</evidence>